<gene>
    <name evidence="10" type="primary">hypB_1</name>
    <name evidence="11" type="synonym">hypB_2</name>
    <name evidence="10" type="ORF">GCM10020366_07990</name>
    <name evidence="11" type="ORF">GCM10020366_22160</name>
</gene>
<keyword evidence="3" id="KW-0479">Metal-binding</keyword>
<dbReference type="InterPro" id="IPR004392">
    <property type="entry name" value="Hyd_mat_HypB"/>
</dbReference>
<dbReference type="RefSeq" id="WP_258348354.1">
    <property type="nucleotide sequence ID" value="NZ_BAAAYK010000021.1"/>
</dbReference>
<feature type="compositionally biased region" description="Low complexity" evidence="8">
    <location>
        <begin position="1"/>
        <end position="15"/>
    </location>
</feature>
<dbReference type="EMBL" id="BAAAYK010000038">
    <property type="protein sequence ID" value="GAA3356782.1"/>
    <property type="molecule type" value="Genomic_DNA"/>
</dbReference>
<keyword evidence="2" id="KW-0533">Nickel</keyword>
<dbReference type="Pfam" id="PF02492">
    <property type="entry name" value="cobW"/>
    <property type="match status" value="1"/>
</dbReference>
<evidence type="ECO:0000259" key="9">
    <source>
        <dbReference type="Pfam" id="PF02492"/>
    </source>
</evidence>
<evidence type="ECO:0000256" key="4">
    <source>
        <dbReference type="ARBA" id="ARBA00022741"/>
    </source>
</evidence>
<name>A0ABP6RHU8_9PSEU</name>
<evidence type="ECO:0000256" key="6">
    <source>
        <dbReference type="ARBA" id="ARBA00022833"/>
    </source>
</evidence>
<evidence type="ECO:0000256" key="1">
    <source>
        <dbReference type="ARBA" id="ARBA00006211"/>
    </source>
</evidence>
<accession>A0ABP6RHU8</accession>
<keyword evidence="4" id="KW-0547">Nucleotide-binding</keyword>
<dbReference type="PANTHER" id="PTHR30134:SF2">
    <property type="entry name" value="HYDROGENASE MATURATION FACTOR HYPB"/>
    <property type="match status" value="1"/>
</dbReference>
<organism evidence="10 12">
    <name type="scientific">Saccharopolyspora gregorii</name>
    <dbReference type="NCBI Taxonomy" id="33914"/>
    <lineage>
        <taxon>Bacteria</taxon>
        <taxon>Bacillati</taxon>
        <taxon>Actinomycetota</taxon>
        <taxon>Actinomycetes</taxon>
        <taxon>Pseudonocardiales</taxon>
        <taxon>Pseudonocardiaceae</taxon>
        <taxon>Saccharopolyspora</taxon>
    </lineage>
</organism>
<reference evidence="12" key="2">
    <citation type="journal article" date="2019" name="Int. J. Syst. Evol. Microbiol.">
        <title>The Global Catalogue of Microorganisms (GCM) 10K type strain sequencing project: providing services to taxonomists for standard genome sequencing and annotation.</title>
        <authorList>
            <consortium name="The Broad Institute Genomics Platform"/>
            <consortium name="The Broad Institute Genome Sequencing Center for Infectious Disease"/>
            <person name="Wu L."/>
            <person name="Ma J."/>
        </authorList>
    </citation>
    <scope>NUCLEOTIDE SEQUENCE [LARGE SCALE GENOMIC DNA]</scope>
    <source>
        <strain evidence="12">JCM 9687</strain>
    </source>
</reference>
<evidence type="ECO:0000256" key="5">
    <source>
        <dbReference type="ARBA" id="ARBA00022801"/>
    </source>
</evidence>
<dbReference type="InterPro" id="IPR027417">
    <property type="entry name" value="P-loop_NTPase"/>
</dbReference>
<dbReference type="InterPro" id="IPR003495">
    <property type="entry name" value="CobW/HypB/UreG_nucleotide-bd"/>
</dbReference>
<evidence type="ECO:0000313" key="11">
    <source>
        <dbReference type="EMBL" id="GAA3356782.1"/>
    </source>
</evidence>
<dbReference type="Proteomes" id="UP001500483">
    <property type="component" value="Unassembled WGS sequence"/>
</dbReference>
<dbReference type="Gene3D" id="3.40.50.300">
    <property type="entry name" value="P-loop containing nucleotide triphosphate hydrolases"/>
    <property type="match status" value="1"/>
</dbReference>
<protein>
    <submittedName>
        <fullName evidence="10">Hydrogenase nickel incorporation protein HypB</fullName>
    </submittedName>
</protein>
<evidence type="ECO:0000313" key="12">
    <source>
        <dbReference type="Proteomes" id="UP001500483"/>
    </source>
</evidence>
<dbReference type="CDD" id="cd05390">
    <property type="entry name" value="HypB"/>
    <property type="match status" value="1"/>
</dbReference>
<keyword evidence="7" id="KW-0342">GTP-binding</keyword>
<sequence length="250" mass="27018">MRGGYAAAGRAGVRVSGPDFPEPCGHEGPSASDGAVPRQRISDALAERTRNSLARRRILALNLMSSPGSGKTTLLERTLRELGSTVSISAIEGDQETHLDADRLRAAGCRVVQINTGSGGHLDADMVDEGLRSLQPAGRSLVFIENIGNLAAPALFDLGEHHRVLIASVTEGEDKPLKYPHVFRSTDLVLLNKVDLLPHLDFDVDRFISHAQRINPRIRVLRLSAKRGEGIGEWCGWLRAHHDGTAPIPA</sequence>
<keyword evidence="6" id="KW-0862">Zinc</keyword>
<evidence type="ECO:0000256" key="7">
    <source>
        <dbReference type="ARBA" id="ARBA00023134"/>
    </source>
</evidence>
<evidence type="ECO:0000313" key="10">
    <source>
        <dbReference type="EMBL" id="GAA3353721.1"/>
    </source>
</evidence>
<dbReference type="NCBIfam" id="TIGR00073">
    <property type="entry name" value="hypB"/>
    <property type="match status" value="1"/>
</dbReference>
<evidence type="ECO:0000256" key="8">
    <source>
        <dbReference type="SAM" id="MobiDB-lite"/>
    </source>
</evidence>
<dbReference type="PANTHER" id="PTHR30134">
    <property type="entry name" value="HYDROGENASE PROTEIN ASSEMBLY PROTEIN, NICKEL CHAPERONE"/>
    <property type="match status" value="1"/>
</dbReference>
<dbReference type="PIRSF" id="PIRSF005624">
    <property type="entry name" value="Ni-bind_GTPase"/>
    <property type="match status" value="1"/>
</dbReference>
<comment type="similarity">
    <text evidence="1">Belongs to the SIMIBI class G3E GTPase family. HypB/HupM subfamily.</text>
</comment>
<evidence type="ECO:0000256" key="2">
    <source>
        <dbReference type="ARBA" id="ARBA00022596"/>
    </source>
</evidence>
<proteinExistence type="inferred from homology"/>
<dbReference type="SUPFAM" id="SSF52540">
    <property type="entry name" value="P-loop containing nucleoside triphosphate hydrolases"/>
    <property type="match status" value="1"/>
</dbReference>
<keyword evidence="5" id="KW-0378">Hydrolase</keyword>
<comment type="caution">
    <text evidence="10">The sequence shown here is derived from an EMBL/GenBank/DDBJ whole genome shotgun (WGS) entry which is preliminary data.</text>
</comment>
<keyword evidence="12" id="KW-1185">Reference proteome</keyword>
<feature type="region of interest" description="Disordered" evidence="8">
    <location>
        <begin position="1"/>
        <end position="37"/>
    </location>
</feature>
<feature type="domain" description="CobW/HypB/UreG nucleotide-binding" evidence="9">
    <location>
        <begin position="62"/>
        <end position="221"/>
    </location>
</feature>
<dbReference type="EMBL" id="BAAAYK010000021">
    <property type="protein sequence ID" value="GAA3353721.1"/>
    <property type="molecule type" value="Genomic_DNA"/>
</dbReference>
<evidence type="ECO:0000256" key="3">
    <source>
        <dbReference type="ARBA" id="ARBA00022723"/>
    </source>
</evidence>
<reference evidence="10" key="3">
    <citation type="submission" date="2023-12" db="EMBL/GenBank/DDBJ databases">
        <authorList>
            <person name="Sun Q."/>
            <person name="Inoue M."/>
        </authorList>
    </citation>
    <scope>NUCLEOTIDE SEQUENCE</scope>
    <source>
        <strain evidence="10">JCM 9687</strain>
    </source>
</reference>
<reference evidence="10" key="1">
    <citation type="journal article" date="2014" name="Int. J. Syst. Evol. Microbiol.">
        <title>Complete genome of a new Firmicutes species belonging to the dominant human colonic microbiota ('Ruminococcus bicirculans') reveals two chromosomes and a selective capacity to utilize plant glucans.</title>
        <authorList>
            <consortium name="NISC Comparative Sequencing Program"/>
            <person name="Wegmann U."/>
            <person name="Louis P."/>
            <person name="Goesmann A."/>
            <person name="Henrissat B."/>
            <person name="Duncan S.H."/>
            <person name="Flint H.J."/>
        </authorList>
    </citation>
    <scope>NUCLEOTIDE SEQUENCE</scope>
    <source>
        <strain evidence="10">JCM 9687</strain>
    </source>
</reference>